<dbReference type="GO" id="GO:0003723">
    <property type="term" value="F:RNA binding"/>
    <property type="evidence" value="ECO:0007669"/>
    <property type="project" value="InterPro"/>
</dbReference>
<dbReference type="PANTHER" id="PTHR47926">
    <property type="entry name" value="PENTATRICOPEPTIDE REPEAT-CONTAINING PROTEIN"/>
    <property type="match status" value="1"/>
</dbReference>
<dbReference type="Pfam" id="PF20431">
    <property type="entry name" value="E_motif"/>
    <property type="match status" value="1"/>
</dbReference>
<dbReference type="InterPro" id="IPR046848">
    <property type="entry name" value="E_motif"/>
</dbReference>
<sequence length="101" mass="11400">MIDVLGRKGMLAEACELVKHLPLEFPAYTWETMLSCHGVHENFELGEMGARKLSGTQPIYAAMVVLFSNIYVERGMWEDAANVRTLLECHGVKKDLVCSWI</sequence>
<dbReference type="EMBL" id="LEKV01009011">
    <property type="protein sequence ID" value="KVF80661.1"/>
    <property type="molecule type" value="Genomic_DNA"/>
</dbReference>
<dbReference type="STRING" id="59895.A0A103LRB6"/>
<protein>
    <recommendedName>
        <fullName evidence="3">Pentatricopeptide repeat-containing protein</fullName>
    </recommendedName>
</protein>
<dbReference type="Gramene" id="KVF80661">
    <property type="protein sequence ID" value="KVF80661"/>
    <property type="gene ID" value="Ccrd_026658"/>
</dbReference>
<reference evidence="1 2" key="1">
    <citation type="journal article" date="2016" name="Sci. Rep.">
        <title>The genome sequence of the outbreeding globe artichoke constructed de novo incorporating a phase-aware low-pass sequencing strategy of F1 progeny.</title>
        <authorList>
            <person name="Scaglione D."/>
            <person name="Reyes-Chin-Wo S."/>
            <person name="Acquadro A."/>
            <person name="Froenicke L."/>
            <person name="Portis E."/>
            <person name="Beitel C."/>
            <person name="Tirone M."/>
            <person name="Mauro R."/>
            <person name="Lo Monaco A."/>
            <person name="Mauromicale G."/>
            <person name="Faccioli P."/>
            <person name="Cattivelli L."/>
            <person name="Rieseberg L."/>
            <person name="Michelmore R."/>
            <person name="Lanteri S."/>
        </authorList>
    </citation>
    <scope>NUCLEOTIDE SEQUENCE [LARGE SCALE GENOMIC DNA]</scope>
    <source>
        <strain evidence="1">2C</strain>
    </source>
</reference>
<name>A0A103LRB6_CYNCS</name>
<evidence type="ECO:0000313" key="2">
    <source>
        <dbReference type="Proteomes" id="UP000243975"/>
    </source>
</evidence>
<keyword evidence="2" id="KW-1185">Reference proteome</keyword>
<evidence type="ECO:0008006" key="3">
    <source>
        <dbReference type="Google" id="ProtNLM"/>
    </source>
</evidence>
<dbReference type="GO" id="GO:0009451">
    <property type="term" value="P:RNA modification"/>
    <property type="evidence" value="ECO:0007669"/>
    <property type="project" value="InterPro"/>
</dbReference>
<dbReference type="AlphaFoldDB" id="A0A103LRB6"/>
<gene>
    <name evidence="1" type="ORF">Ccrd_026658</name>
</gene>
<evidence type="ECO:0000313" key="1">
    <source>
        <dbReference type="EMBL" id="KVF80661.1"/>
    </source>
</evidence>
<dbReference type="Proteomes" id="UP000243975">
    <property type="component" value="Unassembled WGS sequence"/>
</dbReference>
<dbReference type="InterPro" id="IPR046960">
    <property type="entry name" value="PPR_At4g14850-like_plant"/>
</dbReference>
<comment type="caution">
    <text evidence="1">The sequence shown here is derived from an EMBL/GenBank/DDBJ whole genome shotgun (WGS) entry which is preliminary data.</text>
</comment>
<proteinExistence type="predicted"/>
<accession>A0A103LRB6</accession>
<organism evidence="1 2">
    <name type="scientific">Cynara cardunculus var. scolymus</name>
    <name type="common">Globe artichoke</name>
    <name type="synonym">Cynara scolymus</name>
    <dbReference type="NCBI Taxonomy" id="59895"/>
    <lineage>
        <taxon>Eukaryota</taxon>
        <taxon>Viridiplantae</taxon>
        <taxon>Streptophyta</taxon>
        <taxon>Embryophyta</taxon>
        <taxon>Tracheophyta</taxon>
        <taxon>Spermatophyta</taxon>
        <taxon>Magnoliopsida</taxon>
        <taxon>eudicotyledons</taxon>
        <taxon>Gunneridae</taxon>
        <taxon>Pentapetalae</taxon>
        <taxon>asterids</taxon>
        <taxon>campanulids</taxon>
        <taxon>Asterales</taxon>
        <taxon>Asteraceae</taxon>
        <taxon>Carduoideae</taxon>
        <taxon>Cardueae</taxon>
        <taxon>Carduinae</taxon>
        <taxon>Cynara</taxon>
    </lineage>
</organism>